<protein>
    <recommendedName>
        <fullName evidence="4">ATPase AAA-type core domain-containing protein</fullName>
    </recommendedName>
</protein>
<dbReference type="GO" id="GO:0006891">
    <property type="term" value="P:intra-Golgi vesicle-mediated transport"/>
    <property type="evidence" value="ECO:0007669"/>
    <property type="project" value="TreeGrafter"/>
</dbReference>
<feature type="domain" description="ATPase AAA-type core" evidence="4">
    <location>
        <begin position="33"/>
        <end position="104"/>
    </location>
</feature>
<evidence type="ECO:0000256" key="3">
    <source>
        <dbReference type="ARBA" id="ARBA00022840"/>
    </source>
</evidence>
<dbReference type="GO" id="GO:0035494">
    <property type="term" value="P:SNARE complex disassembly"/>
    <property type="evidence" value="ECO:0007669"/>
    <property type="project" value="InterPro"/>
</dbReference>
<name>X0WDZ3_9ZZZZ</name>
<dbReference type="GO" id="GO:0005795">
    <property type="term" value="C:Golgi stack"/>
    <property type="evidence" value="ECO:0007669"/>
    <property type="project" value="TreeGrafter"/>
</dbReference>
<dbReference type="GO" id="GO:0005524">
    <property type="term" value="F:ATP binding"/>
    <property type="evidence" value="ECO:0007669"/>
    <property type="project" value="UniProtKB-KW"/>
</dbReference>
<gene>
    <name evidence="5" type="ORF">S01H1_56964</name>
</gene>
<dbReference type="Pfam" id="PF00004">
    <property type="entry name" value="AAA"/>
    <property type="match status" value="1"/>
</dbReference>
<dbReference type="GO" id="GO:0016887">
    <property type="term" value="F:ATP hydrolysis activity"/>
    <property type="evidence" value="ECO:0007669"/>
    <property type="project" value="InterPro"/>
</dbReference>
<dbReference type="SUPFAM" id="SSF52540">
    <property type="entry name" value="P-loop containing nucleoside triphosphate hydrolases"/>
    <property type="match status" value="1"/>
</dbReference>
<dbReference type="Gene3D" id="3.40.50.300">
    <property type="entry name" value="P-loop containing nucleotide triphosphate hydrolases"/>
    <property type="match status" value="1"/>
</dbReference>
<comment type="similarity">
    <text evidence="1">Belongs to the AAA ATPase family.</text>
</comment>
<dbReference type="InterPro" id="IPR003959">
    <property type="entry name" value="ATPase_AAA_core"/>
</dbReference>
<dbReference type="InterPro" id="IPR039812">
    <property type="entry name" value="Vesicle-fus_ATPase"/>
</dbReference>
<organism evidence="5">
    <name type="scientific">marine sediment metagenome</name>
    <dbReference type="NCBI Taxonomy" id="412755"/>
    <lineage>
        <taxon>unclassified sequences</taxon>
        <taxon>metagenomes</taxon>
        <taxon>ecological metagenomes</taxon>
    </lineage>
</organism>
<evidence type="ECO:0000256" key="1">
    <source>
        <dbReference type="ARBA" id="ARBA00006914"/>
    </source>
</evidence>
<dbReference type="InterPro" id="IPR027417">
    <property type="entry name" value="P-loop_NTPase"/>
</dbReference>
<evidence type="ECO:0000256" key="2">
    <source>
        <dbReference type="ARBA" id="ARBA00022741"/>
    </source>
</evidence>
<dbReference type="PANTHER" id="PTHR23078">
    <property type="entry name" value="VESICULAR-FUSION PROTEIN NSF"/>
    <property type="match status" value="1"/>
</dbReference>
<evidence type="ECO:0000313" key="5">
    <source>
        <dbReference type="EMBL" id="GAG22773.1"/>
    </source>
</evidence>
<dbReference type="FunFam" id="3.40.50.300:FF:000166">
    <property type="entry name" value="vesicle-fusing ATPase isoform X1"/>
    <property type="match status" value="1"/>
</dbReference>
<dbReference type="AlphaFoldDB" id="X0WDZ3"/>
<dbReference type="EMBL" id="BARS01037128">
    <property type="protein sequence ID" value="GAG22773.1"/>
    <property type="molecule type" value="Genomic_DNA"/>
</dbReference>
<dbReference type="GO" id="GO:0043001">
    <property type="term" value="P:Golgi to plasma membrane protein transport"/>
    <property type="evidence" value="ECO:0007669"/>
    <property type="project" value="TreeGrafter"/>
</dbReference>
<proteinExistence type="inferred from homology"/>
<sequence length="121" mass="13393">MELKFKKQNDYLDFLVKQITGNPSISKHGVFSILIEGKTSAGKTALAVDTAIKLDAPFTRVFSSFDLIAMSELEKCGELNTLFNDSEKSKLSVIVLDDLESIMSYCSLGQRYQSGLTEQSN</sequence>
<comment type="caution">
    <text evidence="5">The sequence shown here is derived from an EMBL/GenBank/DDBJ whole genome shotgun (WGS) entry which is preliminary data.</text>
</comment>
<dbReference type="PANTHER" id="PTHR23078:SF3">
    <property type="entry name" value="VESICLE-FUSING ATPASE"/>
    <property type="match status" value="1"/>
</dbReference>
<keyword evidence="3" id="KW-0067">ATP-binding</keyword>
<accession>X0WDZ3</accession>
<keyword evidence="2" id="KW-0547">Nucleotide-binding</keyword>
<evidence type="ECO:0000259" key="4">
    <source>
        <dbReference type="Pfam" id="PF00004"/>
    </source>
</evidence>
<reference evidence="5" key="1">
    <citation type="journal article" date="2014" name="Front. Microbiol.">
        <title>High frequency of phylogenetically diverse reductive dehalogenase-homologous genes in deep subseafloor sedimentary metagenomes.</title>
        <authorList>
            <person name="Kawai M."/>
            <person name="Futagami T."/>
            <person name="Toyoda A."/>
            <person name="Takaki Y."/>
            <person name="Nishi S."/>
            <person name="Hori S."/>
            <person name="Arai W."/>
            <person name="Tsubouchi T."/>
            <person name="Morono Y."/>
            <person name="Uchiyama I."/>
            <person name="Ito T."/>
            <person name="Fujiyama A."/>
            <person name="Inagaki F."/>
            <person name="Takami H."/>
        </authorList>
    </citation>
    <scope>NUCLEOTIDE SEQUENCE</scope>
    <source>
        <strain evidence="5">Expedition CK06-06</strain>
    </source>
</reference>